<keyword evidence="2" id="KW-1185">Reference proteome</keyword>
<accession>A0A8H5CUH4</accession>
<evidence type="ECO:0000313" key="1">
    <source>
        <dbReference type="EMBL" id="KAF5348291.1"/>
    </source>
</evidence>
<sequence length="103" mass="11115">MAALRDDSRVAGPVKAISLFANNRGVLHSVFTSSPWSVRNSGTFAFRPHCGEANDTDHPTSASLTPNPSLIAAQSKRLRRSGIYSTSSRLVSLRAHLPITHFA</sequence>
<organism evidence="1 2">
    <name type="scientific">Leucocoprinus leucothites</name>
    <dbReference type="NCBI Taxonomy" id="201217"/>
    <lineage>
        <taxon>Eukaryota</taxon>
        <taxon>Fungi</taxon>
        <taxon>Dikarya</taxon>
        <taxon>Basidiomycota</taxon>
        <taxon>Agaricomycotina</taxon>
        <taxon>Agaricomycetes</taxon>
        <taxon>Agaricomycetidae</taxon>
        <taxon>Agaricales</taxon>
        <taxon>Agaricineae</taxon>
        <taxon>Agaricaceae</taxon>
        <taxon>Leucocoprinus</taxon>
    </lineage>
</organism>
<gene>
    <name evidence="1" type="ORF">D9756_010516</name>
</gene>
<evidence type="ECO:0000313" key="2">
    <source>
        <dbReference type="Proteomes" id="UP000559027"/>
    </source>
</evidence>
<proteinExistence type="predicted"/>
<comment type="caution">
    <text evidence="1">The sequence shown here is derived from an EMBL/GenBank/DDBJ whole genome shotgun (WGS) entry which is preliminary data.</text>
</comment>
<dbReference type="Proteomes" id="UP000559027">
    <property type="component" value="Unassembled WGS sequence"/>
</dbReference>
<dbReference type="EMBL" id="JAACJO010000020">
    <property type="protein sequence ID" value="KAF5348291.1"/>
    <property type="molecule type" value="Genomic_DNA"/>
</dbReference>
<name>A0A8H5CUH4_9AGAR</name>
<reference evidence="1 2" key="1">
    <citation type="journal article" date="2020" name="ISME J.">
        <title>Uncovering the hidden diversity of litter-decomposition mechanisms in mushroom-forming fungi.</title>
        <authorList>
            <person name="Floudas D."/>
            <person name="Bentzer J."/>
            <person name="Ahren D."/>
            <person name="Johansson T."/>
            <person name="Persson P."/>
            <person name="Tunlid A."/>
        </authorList>
    </citation>
    <scope>NUCLEOTIDE SEQUENCE [LARGE SCALE GENOMIC DNA]</scope>
    <source>
        <strain evidence="1 2">CBS 146.42</strain>
    </source>
</reference>
<protein>
    <submittedName>
        <fullName evidence="1">Uncharacterized protein</fullName>
    </submittedName>
</protein>
<dbReference type="AlphaFoldDB" id="A0A8H5CUH4"/>